<dbReference type="SMART" id="SM00530">
    <property type="entry name" value="HTH_XRE"/>
    <property type="match status" value="1"/>
</dbReference>
<dbReference type="AlphaFoldDB" id="A0A6P0CFF4"/>
<comment type="caution">
    <text evidence="2">The sequence shown here is derived from an EMBL/GenBank/DDBJ whole genome shotgun (WGS) entry which is preliminary data.</text>
</comment>
<keyword evidence="3" id="KW-1185">Reference proteome</keyword>
<accession>A0A6P0CFF4</accession>
<dbReference type="GO" id="GO:0003677">
    <property type="term" value="F:DNA binding"/>
    <property type="evidence" value="ECO:0007669"/>
    <property type="project" value="InterPro"/>
</dbReference>
<dbReference type="PROSITE" id="PS50943">
    <property type="entry name" value="HTH_CROC1"/>
    <property type="match status" value="1"/>
</dbReference>
<dbReference type="InterPro" id="IPR010982">
    <property type="entry name" value="Lambda_DNA-bd_dom_sf"/>
</dbReference>
<gene>
    <name evidence="2" type="ORF">GV827_21355</name>
</gene>
<dbReference type="SUPFAM" id="SSF47413">
    <property type="entry name" value="lambda repressor-like DNA-binding domains"/>
    <property type="match status" value="1"/>
</dbReference>
<reference evidence="2 3" key="1">
    <citation type="submission" date="2020-01" db="EMBL/GenBank/DDBJ databases">
        <title>Sulfitobacter sediminilitoris sp. nov., isolated from a tidal flat.</title>
        <authorList>
            <person name="Park S."/>
            <person name="Yoon J.-H."/>
        </authorList>
    </citation>
    <scope>NUCLEOTIDE SEQUENCE [LARGE SCALE GENOMIC DNA]</scope>
    <source>
        <strain evidence="2 3">JBTF-M27</strain>
    </source>
</reference>
<protein>
    <submittedName>
        <fullName evidence="2">Helix-turn-helix domain-containing protein</fullName>
    </submittedName>
</protein>
<proteinExistence type="predicted"/>
<feature type="domain" description="HTH cro/C1-type" evidence="1">
    <location>
        <begin position="17"/>
        <end position="72"/>
    </location>
</feature>
<organism evidence="2 3">
    <name type="scientific">Sulfitobacter sediminilitoris</name>
    <dbReference type="NCBI Taxonomy" id="2698830"/>
    <lineage>
        <taxon>Bacteria</taxon>
        <taxon>Pseudomonadati</taxon>
        <taxon>Pseudomonadota</taxon>
        <taxon>Alphaproteobacteria</taxon>
        <taxon>Rhodobacterales</taxon>
        <taxon>Roseobacteraceae</taxon>
        <taxon>Sulfitobacter</taxon>
    </lineage>
</organism>
<dbReference type="EMBL" id="JAABNT010000027">
    <property type="protein sequence ID" value="NEK24921.1"/>
    <property type="molecule type" value="Genomic_DNA"/>
</dbReference>
<dbReference type="Gene3D" id="1.10.260.40">
    <property type="entry name" value="lambda repressor-like DNA-binding domains"/>
    <property type="match status" value="1"/>
</dbReference>
<evidence type="ECO:0000313" key="2">
    <source>
        <dbReference type="EMBL" id="NEK24921.1"/>
    </source>
</evidence>
<sequence>MFDLDMQRTRVEIGKRIRRLRMEKDLTQGDLAAELGHSSSTRINQIELGRLRLYAEELPRLCDRLGCALTDIVGE</sequence>
<dbReference type="InterPro" id="IPR001387">
    <property type="entry name" value="Cro/C1-type_HTH"/>
</dbReference>
<dbReference type="Proteomes" id="UP000468591">
    <property type="component" value="Unassembled WGS sequence"/>
</dbReference>
<dbReference type="Pfam" id="PF13560">
    <property type="entry name" value="HTH_31"/>
    <property type="match status" value="1"/>
</dbReference>
<evidence type="ECO:0000313" key="3">
    <source>
        <dbReference type="Proteomes" id="UP000468591"/>
    </source>
</evidence>
<name>A0A6P0CFF4_9RHOB</name>
<dbReference type="CDD" id="cd00093">
    <property type="entry name" value="HTH_XRE"/>
    <property type="match status" value="1"/>
</dbReference>
<dbReference type="RefSeq" id="WP_164356026.1">
    <property type="nucleotide sequence ID" value="NZ_JAABNT010000027.1"/>
</dbReference>
<evidence type="ECO:0000259" key="1">
    <source>
        <dbReference type="PROSITE" id="PS50943"/>
    </source>
</evidence>